<keyword evidence="1" id="KW-0472">Membrane</keyword>
<feature type="transmembrane region" description="Helical" evidence="1">
    <location>
        <begin position="1229"/>
        <end position="1253"/>
    </location>
</feature>
<evidence type="ECO:0000313" key="5">
    <source>
        <dbReference type="EMBL" id="RVW21730.1"/>
    </source>
</evidence>
<evidence type="ECO:0000256" key="1">
    <source>
        <dbReference type="SAM" id="Phobius"/>
    </source>
</evidence>
<gene>
    <name evidence="5" type="primary">VvCHDh000004_1130</name>
    <name evidence="5" type="ORF">CK203_108222</name>
</gene>
<feature type="domain" description="R13L1/DRL21-like LRR repeat region" evidence="4">
    <location>
        <begin position="718"/>
        <end position="865"/>
    </location>
</feature>
<keyword evidence="1" id="KW-1133">Transmembrane helix</keyword>
<organism evidence="5 6">
    <name type="scientific">Vitis vinifera</name>
    <name type="common">Grape</name>
    <dbReference type="NCBI Taxonomy" id="29760"/>
    <lineage>
        <taxon>Eukaryota</taxon>
        <taxon>Viridiplantae</taxon>
        <taxon>Streptophyta</taxon>
        <taxon>Embryophyta</taxon>
        <taxon>Tracheophyta</taxon>
        <taxon>Spermatophyta</taxon>
        <taxon>Magnoliopsida</taxon>
        <taxon>eudicotyledons</taxon>
        <taxon>Gunneridae</taxon>
        <taxon>Pentapetalae</taxon>
        <taxon>rosids</taxon>
        <taxon>Vitales</taxon>
        <taxon>Vitaceae</taxon>
        <taxon>Viteae</taxon>
        <taxon>Vitis</taxon>
    </lineage>
</organism>
<accession>A0A438CEV4</accession>
<feature type="domain" description="Reverse transcriptase zinc-binding" evidence="3">
    <location>
        <begin position="609"/>
        <end position="693"/>
    </location>
</feature>
<dbReference type="Gene3D" id="3.80.10.10">
    <property type="entry name" value="Ribonuclease Inhibitor"/>
    <property type="match status" value="2"/>
</dbReference>
<dbReference type="Pfam" id="PF25019">
    <property type="entry name" value="LRR_R13L1-DRL21"/>
    <property type="match status" value="1"/>
</dbReference>
<dbReference type="InterPro" id="IPR043502">
    <property type="entry name" value="DNA/RNA_pol_sf"/>
</dbReference>
<dbReference type="InterPro" id="IPR000477">
    <property type="entry name" value="RT_dom"/>
</dbReference>
<evidence type="ECO:0000259" key="3">
    <source>
        <dbReference type="Pfam" id="PF13966"/>
    </source>
</evidence>
<reference evidence="5 6" key="1">
    <citation type="journal article" date="2018" name="PLoS Genet.">
        <title>Population sequencing reveals clonal diversity and ancestral inbreeding in the grapevine cultivar Chardonnay.</title>
        <authorList>
            <person name="Roach M.J."/>
            <person name="Johnson D.L."/>
            <person name="Bohlmann J."/>
            <person name="van Vuuren H.J."/>
            <person name="Jones S.J."/>
            <person name="Pretorius I.S."/>
            <person name="Schmidt S.A."/>
            <person name="Borneman A.R."/>
        </authorList>
    </citation>
    <scope>NUCLEOTIDE SEQUENCE [LARGE SCALE GENOMIC DNA]</scope>
    <source>
        <strain evidence="6">cv. Chardonnay</strain>
        <tissue evidence="5">Leaf</tissue>
    </source>
</reference>
<dbReference type="EMBL" id="QGNW01002272">
    <property type="protein sequence ID" value="RVW21730.1"/>
    <property type="molecule type" value="Genomic_DNA"/>
</dbReference>
<dbReference type="InterPro" id="IPR032675">
    <property type="entry name" value="LRR_dom_sf"/>
</dbReference>
<proteinExistence type="predicted"/>
<dbReference type="Pfam" id="PF13966">
    <property type="entry name" value="zf-RVT"/>
    <property type="match status" value="1"/>
</dbReference>
<dbReference type="InterPro" id="IPR056789">
    <property type="entry name" value="LRR_R13L1-DRL21"/>
</dbReference>
<sequence length="1291" mass="145144">MVTTRHEDVASILHTTPSHHLNKLFDEDCWSLFAHVAFKNITPDERQNLEPTGRKIIKKYDGLPVAANTLAGIVSNLKEGEMLEDAGEICFQRHEWGQSSWTRRVYRGFLAKLLGICEGGDHGFVQGVLCAKSFEKSLNTTFLVLIPKKGGAEDLGEFRPISLLGILDASLIANEVVDFWYKRKEKGLICKLDIEKAYDSINWKFLMKVLQKMGFGTRWMEWIWWCISTAKFSILVNGVPAGFFPSSKGLRQGDPLSPYLFVMGMEVLSALIRRAVGGGFVSGCSLKGRGGLVMEAASGLRINLAKSELIPIGEVEDIEEMAVELGCKVGALPSVYLGLPLGAHHKAISMWDGVEERMRRRLALWKRQYISKGGRITLIKSTLASIPIYQLSLFRMPKSVAKRLEKLQRDFLWGGGRMERKVHLIKWEVVCTHKVNGGLGIRKIDLLNKALLSKWIWRFAFEEDILWKKVIGVKYGQEGLGWRTNEARGAFGVGVWKEILKEANWCWDNIRFKVGKGTRVNFWTDHWCGDEALSRSFPQLFALAVHKNATISEVWDSSLGQGGWNLRFARDSNDWELDLIEAMFNMLRDFKISQEEDSVVWRGGGQGTFGVRSAYNLLAAPNSIDFPVRCIWVDKVPTKAAFFAWEATWGKILTLDRLQRRGWQLPNCCFLCGCEEENVNHILLHCTVARVLWDIILALFGVHWVFPETGIEHSGARIAELWDLSHLQGALSILNLQNVVNDMDALEANLKKKEDLDDLVLVWDPNAIDGDSENQTRVLEHLQPHTKLLILATTWAVTVSQESVKMDEALQKVGAELYGNNGCSSSSIKPFGSLVVLRFEEMLEWEEWVCCGVEFPCLKKLYIKKSGVLSSNGSSLCELKLDKCEDMVVRNAVHLTSLPWRLNVYDCPDIKDLSPIIHNLTSLKHMEIKECENLSALRDGATLETLEIQGCPILESLPEGMMQNNTTLQSLSIMHCDSLRWIPPCGSHISQSLYIYYCANLVSFPQGGLPTPNLRSLLISSSKKLRSLPQGMHTLLTSLQHLHISNCPEIDSFPEGVCPLIYLPFTSGIATKLVACRMEWGLQTLPFLRSLWIGGHKEERLESFPEEQFLPSTLTSLTIGAFPNLKSLDNKGLQYITSLETLFINGITQDFGRVALQHLSEVNMKLARMEVGVGKADVEPPRQKTIWMEELGHGRGLVRSIKEVRRNLKNYSHEGSIRCSANLLAIRKAFSITIAVLFCCGCLGPCAIFKSLIPTWMSKWRSGGLKVRQTQCRITNVVGAETCNATLKCEE</sequence>
<protein>
    <submittedName>
        <fullName evidence="5">Putative ribonuclease H protein</fullName>
    </submittedName>
</protein>
<feature type="domain" description="Reverse transcriptase" evidence="2">
    <location>
        <begin position="178"/>
        <end position="275"/>
    </location>
</feature>
<dbReference type="SUPFAM" id="SSF56672">
    <property type="entry name" value="DNA/RNA polymerases"/>
    <property type="match status" value="1"/>
</dbReference>
<dbReference type="InterPro" id="IPR026960">
    <property type="entry name" value="RVT-Znf"/>
</dbReference>
<dbReference type="SUPFAM" id="SSF52540">
    <property type="entry name" value="P-loop containing nucleoside triphosphate hydrolases"/>
    <property type="match status" value="1"/>
</dbReference>
<dbReference type="PANTHER" id="PTHR33116">
    <property type="entry name" value="REVERSE TRANSCRIPTASE ZINC-BINDING DOMAIN-CONTAINING PROTEIN-RELATED-RELATED"/>
    <property type="match status" value="1"/>
</dbReference>
<dbReference type="Pfam" id="PF00078">
    <property type="entry name" value="RVT_1"/>
    <property type="match status" value="1"/>
</dbReference>
<evidence type="ECO:0000259" key="4">
    <source>
        <dbReference type="Pfam" id="PF25019"/>
    </source>
</evidence>
<dbReference type="GO" id="GO:0043531">
    <property type="term" value="F:ADP binding"/>
    <property type="evidence" value="ECO:0007669"/>
    <property type="project" value="InterPro"/>
</dbReference>
<dbReference type="CDD" id="cd01650">
    <property type="entry name" value="RT_nLTR_like"/>
    <property type="match status" value="1"/>
</dbReference>
<evidence type="ECO:0000259" key="2">
    <source>
        <dbReference type="Pfam" id="PF00078"/>
    </source>
</evidence>
<comment type="caution">
    <text evidence="5">The sequence shown here is derived from an EMBL/GenBank/DDBJ whole genome shotgun (WGS) entry which is preliminary data.</text>
</comment>
<dbReference type="InterPro" id="IPR027417">
    <property type="entry name" value="P-loop_NTPase"/>
</dbReference>
<dbReference type="SUPFAM" id="SSF52058">
    <property type="entry name" value="L domain-like"/>
    <property type="match status" value="1"/>
</dbReference>
<keyword evidence="1" id="KW-0812">Transmembrane</keyword>
<name>A0A438CEV4_VITVI</name>
<dbReference type="PANTHER" id="PTHR33116:SF78">
    <property type="entry name" value="OS12G0587133 PROTEIN"/>
    <property type="match status" value="1"/>
</dbReference>
<dbReference type="Proteomes" id="UP000288805">
    <property type="component" value="Unassembled WGS sequence"/>
</dbReference>
<evidence type="ECO:0000313" key="6">
    <source>
        <dbReference type="Proteomes" id="UP000288805"/>
    </source>
</evidence>